<proteinExistence type="predicted"/>
<evidence type="ECO:0000313" key="1">
    <source>
        <dbReference type="EMBL" id="KKN17541.1"/>
    </source>
</evidence>
<sequence length="89" mass="10269">MSYRPDNWNKQRNEWLAKHTMFEISIENKKIYEAGADALLNALKKTGVFTYGCHTPDIDLDDAPEVNGYWCFIPEEDNEGARIIHPVIV</sequence>
<name>A0A0F9QWN2_9ZZZZ</name>
<gene>
    <name evidence="1" type="ORF">LCGC14_0964660</name>
</gene>
<dbReference type="AlphaFoldDB" id="A0A0F9QWN2"/>
<comment type="caution">
    <text evidence="1">The sequence shown here is derived from an EMBL/GenBank/DDBJ whole genome shotgun (WGS) entry which is preliminary data.</text>
</comment>
<organism evidence="1">
    <name type="scientific">marine sediment metagenome</name>
    <dbReference type="NCBI Taxonomy" id="412755"/>
    <lineage>
        <taxon>unclassified sequences</taxon>
        <taxon>metagenomes</taxon>
        <taxon>ecological metagenomes</taxon>
    </lineage>
</organism>
<reference evidence="1" key="1">
    <citation type="journal article" date="2015" name="Nature">
        <title>Complex archaea that bridge the gap between prokaryotes and eukaryotes.</title>
        <authorList>
            <person name="Spang A."/>
            <person name="Saw J.H."/>
            <person name="Jorgensen S.L."/>
            <person name="Zaremba-Niedzwiedzka K."/>
            <person name="Martijn J."/>
            <person name="Lind A.E."/>
            <person name="van Eijk R."/>
            <person name="Schleper C."/>
            <person name="Guy L."/>
            <person name="Ettema T.J."/>
        </authorList>
    </citation>
    <scope>NUCLEOTIDE SEQUENCE</scope>
</reference>
<accession>A0A0F9QWN2</accession>
<dbReference type="EMBL" id="LAZR01003509">
    <property type="protein sequence ID" value="KKN17541.1"/>
    <property type="molecule type" value="Genomic_DNA"/>
</dbReference>
<protein>
    <submittedName>
        <fullName evidence="1">Uncharacterized protein</fullName>
    </submittedName>
</protein>